<name>A0A504Z4X1_FASGI</name>
<evidence type="ECO:0000256" key="3">
    <source>
        <dbReference type="ARBA" id="ARBA00023242"/>
    </source>
</evidence>
<dbReference type="PANTHER" id="PTHR13168:SF0">
    <property type="entry name" value="C-MYC-BINDING PROTEIN"/>
    <property type="match status" value="1"/>
</dbReference>
<gene>
    <name evidence="5" type="ORF">FGIG_07537</name>
</gene>
<dbReference type="AlphaFoldDB" id="A0A504Z4X1"/>
<reference evidence="5 6" key="1">
    <citation type="submission" date="2019-04" db="EMBL/GenBank/DDBJ databases">
        <title>Annotation for the trematode Fasciola gigantica.</title>
        <authorList>
            <person name="Choi Y.-J."/>
        </authorList>
    </citation>
    <scope>NUCLEOTIDE SEQUENCE [LARGE SCALE GENOMIC DNA]</scope>
    <source>
        <strain evidence="5">Uganda_cow_1</strain>
    </source>
</reference>
<dbReference type="PANTHER" id="PTHR13168">
    <property type="entry name" value="ASSOCIATE OF C-MYC AMY-1"/>
    <property type="match status" value="1"/>
</dbReference>
<dbReference type="PRINTS" id="PR02028">
    <property type="entry name" value="CMYCBINDINGP"/>
</dbReference>
<protein>
    <submittedName>
        <fullName evidence="5">c-Myc-binding protein</fullName>
    </submittedName>
</protein>
<organism evidence="5 6">
    <name type="scientific">Fasciola gigantica</name>
    <name type="common">Giant liver fluke</name>
    <dbReference type="NCBI Taxonomy" id="46835"/>
    <lineage>
        <taxon>Eukaryota</taxon>
        <taxon>Metazoa</taxon>
        <taxon>Spiralia</taxon>
        <taxon>Lophotrochozoa</taxon>
        <taxon>Platyhelminthes</taxon>
        <taxon>Trematoda</taxon>
        <taxon>Digenea</taxon>
        <taxon>Plagiorchiida</taxon>
        <taxon>Echinostomata</taxon>
        <taxon>Echinostomatoidea</taxon>
        <taxon>Fasciolidae</taxon>
        <taxon>Fasciola</taxon>
    </lineage>
</organism>
<feature type="compositionally biased region" description="Polar residues" evidence="4">
    <location>
        <begin position="86"/>
        <end position="95"/>
    </location>
</feature>
<dbReference type="GO" id="GO:0005634">
    <property type="term" value="C:nucleus"/>
    <property type="evidence" value="ECO:0007669"/>
    <property type="project" value="UniProtKB-SubCell"/>
</dbReference>
<comment type="caution">
    <text evidence="5">The sequence shown here is derived from an EMBL/GenBank/DDBJ whole genome shotgun (WGS) entry which is preliminary data.</text>
</comment>
<evidence type="ECO:0000256" key="1">
    <source>
        <dbReference type="ARBA" id="ARBA00004123"/>
    </source>
</evidence>
<feature type="compositionally biased region" description="Polar residues" evidence="4">
    <location>
        <begin position="102"/>
        <end position="112"/>
    </location>
</feature>
<keyword evidence="6" id="KW-1185">Reference proteome</keyword>
<dbReference type="STRING" id="46835.A0A504Z4X1"/>
<dbReference type="OrthoDB" id="524165at2759"/>
<keyword evidence="3" id="KW-0539">Nucleus</keyword>
<evidence type="ECO:0000256" key="2">
    <source>
        <dbReference type="ARBA" id="ARBA00009389"/>
    </source>
</evidence>
<dbReference type="Gene3D" id="6.10.250.1060">
    <property type="match status" value="1"/>
</dbReference>
<evidence type="ECO:0000256" key="4">
    <source>
        <dbReference type="SAM" id="MobiDB-lite"/>
    </source>
</evidence>
<dbReference type="InterPro" id="IPR026060">
    <property type="entry name" value="AMY1"/>
</dbReference>
<evidence type="ECO:0000313" key="5">
    <source>
        <dbReference type="EMBL" id="TPP67785.1"/>
    </source>
</evidence>
<dbReference type="CDD" id="cd21937">
    <property type="entry name" value="ZIP_MycBP-like"/>
    <property type="match status" value="1"/>
</dbReference>
<comment type="similarity">
    <text evidence="2">Belongs to the AMY1 family.</text>
</comment>
<dbReference type="Proteomes" id="UP000316759">
    <property type="component" value="Unassembled WGS sequence"/>
</dbReference>
<proteinExistence type="inferred from homology"/>
<sequence>MSSYKPGDSKREEFRKYLEKAGVLDTLTKVLVGLYEEPSKPDNALEFIKKHLQADGPDPVELEAMRVELAEMRQKLEQLEAENAQLKRNSASRNHSPAAAAGSSTEEANTTA</sequence>
<comment type="subcellular location">
    <subcellularLocation>
        <location evidence="1">Nucleus</location>
    </subcellularLocation>
</comment>
<dbReference type="EMBL" id="SUNJ01000280">
    <property type="protein sequence ID" value="TPP67785.1"/>
    <property type="molecule type" value="Genomic_DNA"/>
</dbReference>
<dbReference type="GO" id="GO:0003713">
    <property type="term" value="F:transcription coactivator activity"/>
    <property type="evidence" value="ECO:0007669"/>
    <property type="project" value="InterPro"/>
</dbReference>
<feature type="region of interest" description="Disordered" evidence="4">
    <location>
        <begin position="80"/>
        <end position="112"/>
    </location>
</feature>
<accession>A0A504Z4X1</accession>
<evidence type="ECO:0000313" key="6">
    <source>
        <dbReference type="Proteomes" id="UP000316759"/>
    </source>
</evidence>